<keyword evidence="3" id="KW-1185">Reference proteome</keyword>
<feature type="region of interest" description="Disordered" evidence="1">
    <location>
        <begin position="74"/>
        <end position="100"/>
    </location>
</feature>
<name>A0A1H3WYX1_9RHOB</name>
<gene>
    <name evidence="2" type="ORF">SAMN05444370_102197</name>
</gene>
<sequence>MTAAPRISETDAAHIFRAAPGHMADTPKARDALTRLVADPANFIGRDRYGTAWYAALEEDGAQIWAQVRGDRIRNGGRNERPRDYFSVATGSAREGGDDG</sequence>
<dbReference type="Proteomes" id="UP000198703">
    <property type="component" value="Unassembled WGS sequence"/>
</dbReference>
<evidence type="ECO:0000256" key="1">
    <source>
        <dbReference type="SAM" id="MobiDB-lite"/>
    </source>
</evidence>
<organism evidence="2 3">
    <name type="scientific">Rubrimonas cliftonensis</name>
    <dbReference type="NCBI Taxonomy" id="89524"/>
    <lineage>
        <taxon>Bacteria</taxon>
        <taxon>Pseudomonadati</taxon>
        <taxon>Pseudomonadota</taxon>
        <taxon>Alphaproteobacteria</taxon>
        <taxon>Rhodobacterales</taxon>
        <taxon>Paracoccaceae</taxon>
        <taxon>Rubrimonas</taxon>
    </lineage>
</organism>
<evidence type="ECO:0000313" key="3">
    <source>
        <dbReference type="Proteomes" id="UP000198703"/>
    </source>
</evidence>
<accession>A0A1H3WYX1</accession>
<dbReference type="AlphaFoldDB" id="A0A1H3WYX1"/>
<evidence type="ECO:0000313" key="2">
    <source>
        <dbReference type="EMBL" id="SDZ92336.1"/>
    </source>
</evidence>
<proteinExistence type="predicted"/>
<dbReference type="EMBL" id="FNQM01000002">
    <property type="protein sequence ID" value="SDZ92336.1"/>
    <property type="molecule type" value="Genomic_DNA"/>
</dbReference>
<feature type="compositionally biased region" description="Basic and acidic residues" evidence="1">
    <location>
        <begin position="74"/>
        <end position="84"/>
    </location>
</feature>
<dbReference type="STRING" id="89524.SAMN05444370_102197"/>
<reference evidence="2 3" key="1">
    <citation type="submission" date="2016-10" db="EMBL/GenBank/DDBJ databases">
        <authorList>
            <person name="de Groot N.N."/>
        </authorList>
    </citation>
    <scope>NUCLEOTIDE SEQUENCE [LARGE SCALE GENOMIC DNA]</scope>
    <source>
        <strain evidence="2 3">DSM 15345</strain>
    </source>
</reference>
<protein>
    <submittedName>
        <fullName evidence="2">Uncharacterized protein</fullName>
    </submittedName>
</protein>